<feature type="transmembrane region" description="Helical" evidence="4">
    <location>
        <begin position="73"/>
        <end position="96"/>
    </location>
</feature>
<feature type="transmembrane region" description="Helical" evidence="4">
    <location>
        <begin position="336"/>
        <end position="355"/>
    </location>
</feature>
<feature type="region of interest" description="Disordered" evidence="3">
    <location>
        <begin position="1"/>
        <end position="61"/>
    </location>
</feature>
<feature type="transmembrane region" description="Helical" evidence="4">
    <location>
        <begin position="134"/>
        <end position="154"/>
    </location>
</feature>
<dbReference type="AlphaFoldDB" id="A0A9P8Y0A7"/>
<dbReference type="EMBL" id="JAGTJQ010000009">
    <property type="protein sequence ID" value="KAH7024898.1"/>
    <property type="molecule type" value="Genomic_DNA"/>
</dbReference>
<dbReference type="InterPro" id="IPR011701">
    <property type="entry name" value="MFS"/>
</dbReference>
<name>A0A9P8Y0A7_9PEZI</name>
<dbReference type="GeneID" id="70184622"/>
<feature type="transmembrane region" description="Helical" evidence="4">
    <location>
        <begin position="306"/>
        <end position="324"/>
    </location>
</feature>
<gene>
    <name evidence="5" type="ORF">B0I36DRAFT_332195</name>
</gene>
<feature type="compositionally biased region" description="Low complexity" evidence="3">
    <location>
        <begin position="37"/>
        <end position="49"/>
    </location>
</feature>
<feature type="transmembrane region" description="Helical" evidence="4">
    <location>
        <begin position="108"/>
        <end position="127"/>
    </location>
</feature>
<dbReference type="RefSeq" id="XP_046008446.1">
    <property type="nucleotide sequence ID" value="XM_046155076.1"/>
</dbReference>
<evidence type="ECO:0000313" key="5">
    <source>
        <dbReference type="EMBL" id="KAH7024898.1"/>
    </source>
</evidence>
<keyword evidence="4" id="KW-0812">Transmembrane</keyword>
<evidence type="ECO:0000256" key="4">
    <source>
        <dbReference type="SAM" id="Phobius"/>
    </source>
</evidence>
<evidence type="ECO:0000313" key="6">
    <source>
        <dbReference type="Proteomes" id="UP000756346"/>
    </source>
</evidence>
<evidence type="ECO:0000256" key="1">
    <source>
        <dbReference type="ARBA" id="ARBA00004141"/>
    </source>
</evidence>
<feature type="transmembrane region" description="Helical" evidence="4">
    <location>
        <begin position="270"/>
        <end position="291"/>
    </location>
</feature>
<dbReference type="Gene3D" id="1.20.1250.20">
    <property type="entry name" value="MFS general substrate transporter like domains"/>
    <property type="match status" value="2"/>
</dbReference>
<comment type="similarity">
    <text evidence="2">Belongs to the major facilitator superfamily. Monocarboxylate porter (TC 2.A.1.13) family.</text>
</comment>
<comment type="caution">
    <text evidence="5">The sequence shown here is derived from an EMBL/GenBank/DDBJ whole genome shotgun (WGS) entry which is preliminary data.</text>
</comment>
<dbReference type="GO" id="GO:0016020">
    <property type="term" value="C:membrane"/>
    <property type="evidence" value="ECO:0007669"/>
    <property type="project" value="UniProtKB-SubCell"/>
</dbReference>
<feature type="transmembrane region" description="Helical" evidence="4">
    <location>
        <begin position="196"/>
        <end position="215"/>
    </location>
</feature>
<accession>A0A9P8Y0A7</accession>
<organism evidence="5 6">
    <name type="scientific">Microdochium trichocladiopsis</name>
    <dbReference type="NCBI Taxonomy" id="1682393"/>
    <lineage>
        <taxon>Eukaryota</taxon>
        <taxon>Fungi</taxon>
        <taxon>Dikarya</taxon>
        <taxon>Ascomycota</taxon>
        <taxon>Pezizomycotina</taxon>
        <taxon>Sordariomycetes</taxon>
        <taxon>Xylariomycetidae</taxon>
        <taxon>Xylariales</taxon>
        <taxon>Microdochiaceae</taxon>
        <taxon>Microdochium</taxon>
    </lineage>
</organism>
<feature type="transmembrane region" description="Helical" evidence="4">
    <location>
        <begin position="227"/>
        <end position="249"/>
    </location>
</feature>
<dbReference type="OrthoDB" id="2213137at2759"/>
<dbReference type="InterPro" id="IPR036259">
    <property type="entry name" value="MFS_trans_sf"/>
</dbReference>
<dbReference type="GO" id="GO:0022857">
    <property type="term" value="F:transmembrane transporter activity"/>
    <property type="evidence" value="ECO:0007669"/>
    <property type="project" value="InterPro"/>
</dbReference>
<evidence type="ECO:0000256" key="2">
    <source>
        <dbReference type="ARBA" id="ARBA00006727"/>
    </source>
</evidence>
<feature type="transmembrane region" description="Helical" evidence="4">
    <location>
        <begin position="430"/>
        <end position="451"/>
    </location>
</feature>
<evidence type="ECO:0000256" key="3">
    <source>
        <dbReference type="SAM" id="MobiDB-lite"/>
    </source>
</evidence>
<keyword evidence="4" id="KW-0472">Membrane</keyword>
<comment type="subcellular location">
    <subcellularLocation>
        <location evidence="1">Membrane</location>
        <topology evidence="1">Multi-pass membrane protein</topology>
    </subcellularLocation>
</comment>
<dbReference type="SUPFAM" id="SSF103473">
    <property type="entry name" value="MFS general substrate transporter"/>
    <property type="match status" value="1"/>
</dbReference>
<proteinExistence type="inferred from homology"/>
<feature type="transmembrane region" description="Helical" evidence="4">
    <location>
        <begin position="361"/>
        <end position="379"/>
    </location>
</feature>
<protein>
    <submittedName>
        <fullName evidence="5">Major facilitator superfamily domain-containing protein</fullName>
    </submittedName>
</protein>
<keyword evidence="6" id="KW-1185">Reference proteome</keyword>
<dbReference type="Proteomes" id="UP000756346">
    <property type="component" value="Unassembled WGS sequence"/>
</dbReference>
<keyword evidence="4" id="KW-1133">Transmembrane helix</keyword>
<reference evidence="5" key="1">
    <citation type="journal article" date="2021" name="Nat. Commun.">
        <title>Genetic determinants of endophytism in the Arabidopsis root mycobiome.</title>
        <authorList>
            <person name="Mesny F."/>
            <person name="Miyauchi S."/>
            <person name="Thiergart T."/>
            <person name="Pickel B."/>
            <person name="Atanasova L."/>
            <person name="Karlsson M."/>
            <person name="Huettel B."/>
            <person name="Barry K.W."/>
            <person name="Haridas S."/>
            <person name="Chen C."/>
            <person name="Bauer D."/>
            <person name="Andreopoulos W."/>
            <person name="Pangilinan J."/>
            <person name="LaButti K."/>
            <person name="Riley R."/>
            <person name="Lipzen A."/>
            <person name="Clum A."/>
            <person name="Drula E."/>
            <person name="Henrissat B."/>
            <person name="Kohler A."/>
            <person name="Grigoriev I.V."/>
            <person name="Martin F.M."/>
            <person name="Hacquard S."/>
        </authorList>
    </citation>
    <scope>NUCLEOTIDE SEQUENCE</scope>
    <source>
        <strain evidence="5">MPI-CAGE-CH-0230</strain>
    </source>
</reference>
<feature type="transmembrane region" description="Helical" evidence="4">
    <location>
        <begin position="400"/>
        <end position="424"/>
    </location>
</feature>
<dbReference type="Pfam" id="PF07690">
    <property type="entry name" value="MFS_1"/>
    <property type="match status" value="1"/>
</dbReference>
<dbReference type="PANTHER" id="PTHR11360:SF130">
    <property type="entry name" value="MAJOR FACILITATOR SUPERFAMILY (MFS) PROFILE DOMAIN-CONTAINING PROTEIN-RELATED"/>
    <property type="match status" value="1"/>
</dbReference>
<sequence>MSTIAAVTEAGLDQTHGVELTPKNTRTLRSHEKGLREAATTSSSPATAAEPDHQQYDTGPPPDGGLTAWSQVLAVHLGGAITWGYGVGFSVFQLYYRETALPMLSASQISWIGSIQIFLAWTISMAAGRLGDMGYVRVCYGVGGILTVTGMMLTSICTEYWHFLLCQGVLNGIGSGILFLPAAANVGTYFQRNRNIAMALGSVGTSLGGVLFPAIVQYLTPRVGFGWSVRVCGFVSLAMNLCGLAVLRQRNLFKTPRPMVDWTAFKNQRFSAYCAAVFLMHFSLIPVMFYINSFARETIGIASLEAINFVLIANGAAAFARPVVGIVADRVLGAPNTYVCCALGFSALAYGWIGVQTRADMYGFAVVLGVVNGGCQGIFPGATSTLISEESGDLSKMGTWMGMVFAVCGVASLAGPPIIGAIIGSSGGRYIWAQVVLGSLLFASAGMLFLAPRVKGRAEKEDAIETSS</sequence>
<dbReference type="InterPro" id="IPR050327">
    <property type="entry name" value="Proton-linked_MCT"/>
</dbReference>
<dbReference type="PANTHER" id="PTHR11360">
    <property type="entry name" value="MONOCARBOXYLATE TRANSPORTER"/>
    <property type="match status" value="1"/>
</dbReference>
<feature type="transmembrane region" description="Helical" evidence="4">
    <location>
        <begin position="160"/>
        <end position="184"/>
    </location>
</feature>